<keyword evidence="3" id="KW-1185">Reference proteome</keyword>
<feature type="chain" id="PRO_5013184422" evidence="1">
    <location>
        <begin position="21"/>
        <end position="57"/>
    </location>
</feature>
<gene>
    <name evidence="2" type="ORF">EHP00_2112</name>
</gene>
<dbReference type="VEuPathDB" id="MicrosporidiaDB:EHP00_2112"/>
<proteinExistence type="predicted"/>
<dbReference type="Proteomes" id="UP000192758">
    <property type="component" value="Unassembled WGS sequence"/>
</dbReference>
<reference evidence="2 3" key="1">
    <citation type="journal article" date="2017" name="Environ. Microbiol.">
        <title>Decay of the glycolytic pathway and adaptation to intranuclear parasitism within Enterocytozoonidae microsporidia.</title>
        <authorList>
            <person name="Wiredu Boakye D."/>
            <person name="Jaroenlak P."/>
            <person name="Prachumwat A."/>
            <person name="Williams T.A."/>
            <person name="Bateman K.S."/>
            <person name="Itsathitphaisarn O."/>
            <person name="Sritunyalucksana K."/>
            <person name="Paszkiewicz K.H."/>
            <person name="Moore K.A."/>
            <person name="Stentiford G.D."/>
            <person name="Williams B.A."/>
        </authorList>
    </citation>
    <scope>NUCLEOTIDE SEQUENCE [LARGE SCALE GENOMIC DNA]</scope>
    <source>
        <strain evidence="2 3">TH1</strain>
    </source>
</reference>
<evidence type="ECO:0000256" key="1">
    <source>
        <dbReference type="SAM" id="SignalP"/>
    </source>
</evidence>
<evidence type="ECO:0000313" key="2">
    <source>
        <dbReference type="EMBL" id="OQS53981.1"/>
    </source>
</evidence>
<feature type="signal peptide" evidence="1">
    <location>
        <begin position="1"/>
        <end position="20"/>
    </location>
</feature>
<organism evidence="2 3">
    <name type="scientific">Ecytonucleospora hepatopenaei</name>
    <dbReference type="NCBI Taxonomy" id="646526"/>
    <lineage>
        <taxon>Eukaryota</taxon>
        <taxon>Fungi</taxon>
        <taxon>Fungi incertae sedis</taxon>
        <taxon>Microsporidia</taxon>
        <taxon>Enterocytozoonidae</taxon>
        <taxon>Ecytonucleospora</taxon>
    </lineage>
</organism>
<accession>A0A1W0E426</accession>
<evidence type="ECO:0000313" key="3">
    <source>
        <dbReference type="Proteomes" id="UP000192758"/>
    </source>
</evidence>
<name>A0A1W0E426_9MICR</name>
<keyword evidence="1" id="KW-0732">Signal</keyword>
<dbReference type="AlphaFoldDB" id="A0A1W0E426"/>
<sequence>MEIFTIILRVFLCLFKFLHFKNKRGPIKIHYADILYVDKYIKNILYTNNITIYYLLS</sequence>
<protein>
    <submittedName>
        <fullName evidence="2">Uncharacterized protein</fullName>
    </submittedName>
</protein>
<comment type="caution">
    <text evidence="2">The sequence shown here is derived from an EMBL/GenBank/DDBJ whole genome shotgun (WGS) entry which is preliminary data.</text>
</comment>
<dbReference type="EMBL" id="MNPJ01000023">
    <property type="protein sequence ID" value="OQS53981.1"/>
    <property type="molecule type" value="Genomic_DNA"/>
</dbReference>